<feature type="compositionally biased region" description="Basic and acidic residues" evidence="1">
    <location>
        <begin position="339"/>
        <end position="349"/>
    </location>
</feature>
<feature type="region of interest" description="Disordered" evidence="1">
    <location>
        <begin position="330"/>
        <end position="355"/>
    </location>
</feature>
<dbReference type="EMBL" id="RCHU01000534">
    <property type="protein sequence ID" value="TKS02723.1"/>
    <property type="molecule type" value="Genomic_DNA"/>
</dbReference>
<name>A0A4U5PYN4_POPAL</name>
<comment type="caution">
    <text evidence="2">The sequence shown here is derived from an EMBL/GenBank/DDBJ whole genome shotgun (WGS) entry which is preliminary data.</text>
</comment>
<reference evidence="2" key="1">
    <citation type="submission" date="2018-10" db="EMBL/GenBank/DDBJ databases">
        <title>Population genomic analysis revealed the cold adaptation of white poplar.</title>
        <authorList>
            <person name="Liu Y.-J."/>
        </authorList>
    </citation>
    <scope>NUCLEOTIDE SEQUENCE [LARGE SCALE GENOMIC DNA]</scope>
    <source>
        <strain evidence="2">PAL-ZL1</strain>
    </source>
</reference>
<gene>
    <name evidence="2" type="ORF">D5086_0000161240</name>
</gene>
<evidence type="ECO:0000313" key="2">
    <source>
        <dbReference type="EMBL" id="TKS02723.1"/>
    </source>
</evidence>
<organism evidence="2">
    <name type="scientific">Populus alba</name>
    <name type="common">White poplar</name>
    <dbReference type="NCBI Taxonomy" id="43335"/>
    <lineage>
        <taxon>Eukaryota</taxon>
        <taxon>Viridiplantae</taxon>
        <taxon>Streptophyta</taxon>
        <taxon>Embryophyta</taxon>
        <taxon>Tracheophyta</taxon>
        <taxon>Spermatophyta</taxon>
        <taxon>Magnoliopsida</taxon>
        <taxon>eudicotyledons</taxon>
        <taxon>Gunneridae</taxon>
        <taxon>Pentapetalae</taxon>
        <taxon>rosids</taxon>
        <taxon>fabids</taxon>
        <taxon>Malpighiales</taxon>
        <taxon>Salicaceae</taxon>
        <taxon>Saliceae</taxon>
        <taxon>Populus</taxon>
    </lineage>
</organism>
<keyword evidence="2" id="KW-0496">Mitochondrion</keyword>
<dbReference type="STRING" id="43335.A0A4U5PYN4"/>
<evidence type="ECO:0000256" key="1">
    <source>
        <dbReference type="SAM" id="MobiDB-lite"/>
    </source>
</evidence>
<protein>
    <submittedName>
        <fullName evidence="2">NADH dehydrogenase subunit 5</fullName>
    </submittedName>
</protein>
<proteinExistence type="predicted"/>
<dbReference type="AlphaFoldDB" id="A0A4U5PYN4"/>
<geneLocation type="mitochondrion" evidence="2"/>
<accession>A0A4U5PYN4</accession>
<sequence length="526" mass="56751">MEEVRGAQKVMKFGLTLRAPAGFRAGVGKGRNEFMPRRSIWKGRAVPPPQAELVSRVIGDHFARFGGALTSAAGARLRLNPYPIFGPIPPFTSGASVAYNVNPVADQFQRAFQTSTFCNRLYTFFNKRWFFDQVLNDFLVRSFLRFGYEVSFEALDKGAIEILGPYECIMTRGRLPGGGGSSVVGKRETRLYEPEERLHSSSKGVKTGAFCSASRNAIKGAEKVCCLLREPTAPFCNFPSFVRPRGCKKKERGGYLVGVVSVVCHEVPMDKRTSESSLLGAGSPLPSIPLHSIVSYCTGAKLLEHGRMKSNDFSKSSRTDYSNKSRRILGEAVSGDSPAESRMRGDPHVRFGGRGYPDPTIIMPLQCYLVTRGPPSPGSSVVPTRSDQQPGDRLCFPRIVVGRIEGDQTQLIETDLAGLAGGREGIYSAGDSLFTTGYEISGPLEAFTTPIDAGMSLPKSLNPRVTEGDEGAVSGSTRLSGDALTSMEGLNAGACPRLRCTVGRCLGGCPPGAVLDLRPGIPLLKY</sequence>